<evidence type="ECO:0000313" key="3">
    <source>
        <dbReference type="EMBL" id="MBD2150783.1"/>
    </source>
</evidence>
<reference evidence="3" key="2">
    <citation type="submission" date="2020-08" db="EMBL/GenBank/DDBJ databases">
        <authorList>
            <person name="Chen M."/>
            <person name="Teng W."/>
            <person name="Zhao L."/>
            <person name="Hu C."/>
            <person name="Zhou Y."/>
            <person name="Han B."/>
            <person name="Song L."/>
            <person name="Shu W."/>
        </authorList>
    </citation>
    <scope>NUCLEOTIDE SEQUENCE</scope>
    <source>
        <strain evidence="3">FACHB-1277</strain>
    </source>
</reference>
<organism evidence="3 4">
    <name type="scientific">Pseudanabaena cinerea FACHB-1277</name>
    <dbReference type="NCBI Taxonomy" id="2949581"/>
    <lineage>
        <taxon>Bacteria</taxon>
        <taxon>Bacillati</taxon>
        <taxon>Cyanobacteriota</taxon>
        <taxon>Cyanophyceae</taxon>
        <taxon>Pseudanabaenales</taxon>
        <taxon>Pseudanabaenaceae</taxon>
        <taxon>Pseudanabaena</taxon>
        <taxon>Pseudanabaena cinerea</taxon>
    </lineage>
</organism>
<dbReference type="GO" id="GO:0016757">
    <property type="term" value="F:glycosyltransferase activity"/>
    <property type="evidence" value="ECO:0007669"/>
    <property type="project" value="InterPro"/>
</dbReference>
<dbReference type="EMBL" id="JACJPY010000033">
    <property type="protein sequence ID" value="MBD2150783.1"/>
    <property type="molecule type" value="Genomic_DNA"/>
</dbReference>
<dbReference type="PANTHER" id="PTHR45947:SF3">
    <property type="entry name" value="SULFOQUINOVOSYL TRANSFERASE SQD2"/>
    <property type="match status" value="1"/>
</dbReference>
<dbReference type="Pfam" id="PF13439">
    <property type="entry name" value="Glyco_transf_4"/>
    <property type="match status" value="1"/>
</dbReference>
<dbReference type="InterPro" id="IPR050194">
    <property type="entry name" value="Glycosyltransferase_grp1"/>
</dbReference>
<dbReference type="InterPro" id="IPR001296">
    <property type="entry name" value="Glyco_trans_1"/>
</dbReference>
<gene>
    <name evidence="3" type="ORF">H6F44_11720</name>
</gene>
<evidence type="ECO:0000259" key="2">
    <source>
        <dbReference type="Pfam" id="PF13439"/>
    </source>
</evidence>
<dbReference type="PANTHER" id="PTHR45947">
    <property type="entry name" value="SULFOQUINOVOSYL TRANSFERASE SQD2"/>
    <property type="match status" value="1"/>
</dbReference>
<evidence type="ECO:0000259" key="1">
    <source>
        <dbReference type="Pfam" id="PF00534"/>
    </source>
</evidence>
<feature type="domain" description="Glycosyltransferase subfamily 4-like N-terminal" evidence="2">
    <location>
        <begin position="14"/>
        <end position="174"/>
    </location>
</feature>
<dbReference type="Pfam" id="PF00534">
    <property type="entry name" value="Glycos_transf_1"/>
    <property type="match status" value="1"/>
</dbReference>
<name>A0A926Z6I3_9CYAN</name>
<dbReference type="Gene3D" id="3.40.50.2000">
    <property type="entry name" value="Glycogen Phosphorylase B"/>
    <property type="match status" value="2"/>
</dbReference>
<dbReference type="Proteomes" id="UP000631421">
    <property type="component" value="Unassembled WGS sequence"/>
</dbReference>
<evidence type="ECO:0000313" key="4">
    <source>
        <dbReference type="Proteomes" id="UP000631421"/>
    </source>
</evidence>
<protein>
    <submittedName>
        <fullName evidence="3">Glycosyltransferase</fullName>
    </submittedName>
</protein>
<comment type="caution">
    <text evidence="3">The sequence shown here is derived from an EMBL/GenBank/DDBJ whole genome shotgun (WGS) entry which is preliminary data.</text>
</comment>
<sequence>MKVALVHDFLTQRGGGERVFELLCNHFPKADIYTSVYDRPNTINLGDRPINTTFLQKIPAVHKNFRLFAPFYYQAFRTLNLQDYDLILSSSSSFAKGIKKRNDAIHICFCHNITRFLWDTDTYLREYGSFSLFKPLIEIVFQWMRQQDLRYAQCPDYYIANSTTVAKRIENIYRKDAISINYPIDDRRFTFCDQKEDYCLVSSRHLSYKRLDVIVEAFNALGLPLLITGEGPETTNLQSRAKPNIQFLGHVSDRDRCQLMAKAKFVIVAALEDYGLVPIEANASGTPVIAYGAGGVLDTQISGFTGLFFAEQTASSLESAIIKAQTMSWDYAKIRDHAITNFSEAVFFQKVDQMIAHICQSQGIKYNT</sequence>
<dbReference type="InterPro" id="IPR028098">
    <property type="entry name" value="Glyco_trans_4-like_N"/>
</dbReference>
<dbReference type="SUPFAM" id="SSF53756">
    <property type="entry name" value="UDP-Glycosyltransferase/glycogen phosphorylase"/>
    <property type="match status" value="1"/>
</dbReference>
<proteinExistence type="predicted"/>
<feature type="domain" description="Glycosyl transferase family 1" evidence="1">
    <location>
        <begin position="190"/>
        <end position="328"/>
    </location>
</feature>
<accession>A0A926Z6I3</accession>
<reference evidence="3" key="1">
    <citation type="journal article" date="2015" name="ISME J.">
        <title>Draft Genome Sequence of Streptomyces incarnatus NRRL8089, which Produces the Nucleoside Antibiotic Sinefungin.</title>
        <authorList>
            <person name="Oshima K."/>
            <person name="Hattori M."/>
            <person name="Shimizu H."/>
            <person name="Fukuda K."/>
            <person name="Nemoto M."/>
            <person name="Inagaki K."/>
            <person name="Tamura T."/>
        </authorList>
    </citation>
    <scope>NUCLEOTIDE SEQUENCE</scope>
    <source>
        <strain evidence="3">FACHB-1277</strain>
    </source>
</reference>
<keyword evidence="4" id="KW-1185">Reference proteome</keyword>
<dbReference type="AlphaFoldDB" id="A0A926Z6I3"/>
<dbReference type="RefSeq" id="WP_190351145.1">
    <property type="nucleotide sequence ID" value="NZ_JACJPY010000033.1"/>
</dbReference>